<keyword evidence="4" id="KW-1185">Reference proteome</keyword>
<dbReference type="PIRSF" id="PIRSF026508">
    <property type="entry name" value="TelA"/>
    <property type="match status" value="1"/>
</dbReference>
<proteinExistence type="inferred from homology"/>
<accession>A0ABY3G0I3</accession>
<dbReference type="EMBL" id="NILF01000012">
    <property type="protein sequence ID" value="TWL43705.1"/>
    <property type="molecule type" value="Genomic_DNA"/>
</dbReference>
<comment type="similarity">
    <text evidence="1 2">Belongs to the TelA family.</text>
</comment>
<gene>
    <name evidence="3" type="ORF">CHCC15381_0514</name>
</gene>
<evidence type="ECO:0000256" key="1">
    <source>
        <dbReference type="ARBA" id="ARBA00005541"/>
    </source>
</evidence>
<dbReference type="PANTHER" id="PTHR38432:SF1">
    <property type="entry name" value="TELA-LIKE PROTEIN SAOUHSC_01408"/>
    <property type="match status" value="1"/>
</dbReference>
<evidence type="ECO:0000313" key="3">
    <source>
        <dbReference type="EMBL" id="TWL43705.1"/>
    </source>
</evidence>
<name>A0ABY3G0I3_9BACI</name>
<dbReference type="InterPro" id="IPR008863">
    <property type="entry name" value="Toxic_anion-R_TelA"/>
</dbReference>
<dbReference type="Proteomes" id="UP000429980">
    <property type="component" value="Unassembled WGS sequence"/>
</dbReference>
<protein>
    <submittedName>
        <fullName evidence="3">TelA-like protein</fullName>
    </submittedName>
</protein>
<dbReference type="PANTHER" id="PTHR38432">
    <property type="entry name" value="TELA-LIKE PROTEIN SAOUHSC_01408"/>
    <property type="match status" value="1"/>
</dbReference>
<evidence type="ECO:0000256" key="2">
    <source>
        <dbReference type="PIRNR" id="PIRNR026508"/>
    </source>
</evidence>
<comment type="caution">
    <text evidence="3">The sequence shown here is derived from an EMBL/GenBank/DDBJ whole genome shotgun (WGS) entry which is preliminary data.</text>
</comment>
<evidence type="ECO:0000313" key="4">
    <source>
        <dbReference type="Proteomes" id="UP000429980"/>
    </source>
</evidence>
<dbReference type="Pfam" id="PF05816">
    <property type="entry name" value="TelA"/>
    <property type="match status" value="1"/>
</dbReference>
<reference evidence="3 4" key="1">
    <citation type="submission" date="2019-06" db="EMBL/GenBank/DDBJ databases">
        <title>Genome sequence analysis of &gt;100 Bacillus licheniformis strains suggests intrinsic resistance to this species.</title>
        <authorList>
            <person name="Wels M."/>
            <person name="Siezen R.J."/>
            <person name="Johansen E."/>
            <person name="Stuer-Lauridsen B."/>
            <person name="Bjerre K."/>
            <person name="Nielsen B.K.K."/>
        </authorList>
    </citation>
    <scope>NUCLEOTIDE SEQUENCE [LARGE SCALE GENOMIC DNA]</scope>
    <source>
        <strain evidence="3 4">BAC-15381</strain>
    </source>
</reference>
<organism evidence="3 4">
    <name type="scientific">Bacillus paralicheniformis</name>
    <dbReference type="NCBI Taxonomy" id="1648923"/>
    <lineage>
        <taxon>Bacteria</taxon>
        <taxon>Bacillati</taxon>
        <taxon>Bacillota</taxon>
        <taxon>Bacilli</taxon>
        <taxon>Bacillales</taxon>
        <taxon>Bacillaceae</taxon>
        <taxon>Bacillus</taxon>
    </lineage>
</organism>
<dbReference type="RefSeq" id="WP_025809577.1">
    <property type="nucleotide sequence ID" value="NZ_AP025342.1"/>
</dbReference>
<sequence>MSEYKPSLHKTGAQLKIDDLLSDPFGQGEKSVSGMEEEHRGQQVNLVDTLSEEKRRQAFQLAEQIDPKQHDSMTLYGTQAQSKLLNFSHEMLEHVQKKDIGEIGQVLSDLMKKLEQVSPDELKTEKRNFFSRFFGRVSHSVQEVLSRYQKTGAQIDRISVKLEHSKSTLINDNKMLERLYEKNKEYYEALNVYIAAGQLKLEELKHQTIPELKEKSKTEHHHMAVQDVNDMIQFADRLEKRVYDLTLSRQITLQSAPQIRLIQHTNQVLAEKIQSSIMTAIPLWKNQVAIALTLLRQRRAVEAQKKVSATTNELLLKNAEMLKANTIETAKENERGFIDIETLKQVQDNLIGTLEETLKIQEDGRSKRLQAEEEIRAMEDGLKAKLLDMKENQNRLS</sequence>